<reference evidence="8" key="1">
    <citation type="submission" date="2020-08" db="EMBL/GenBank/DDBJ databases">
        <title>Sulfitobacter aestuariivivens sp. nov., isolated from a tidal flat.</title>
        <authorList>
            <person name="Park S."/>
            <person name="Yoon J.-H."/>
        </authorList>
    </citation>
    <scope>NUCLEOTIDE SEQUENCE</scope>
    <source>
        <strain evidence="8">TSTF-M16</strain>
    </source>
</reference>
<evidence type="ECO:0000256" key="2">
    <source>
        <dbReference type="ARBA" id="ARBA00009920"/>
    </source>
</evidence>
<dbReference type="RefSeq" id="WP_191076052.1">
    <property type="nucleotide sequence ID" value="NZ_JACTAG010000002.1"/>
</dbReference>
<keyword evidence="3" id="KW-0602">Photosynthesis</keyword>
<keyword evidence="7" id="KW-0812">Transmembrane</keyword>
<dbReference type="Proteomes" id="UP000635142">
    <property type="component" value="Unassembled WGS sequence"/>
</dbReference>
<gene>
    <name evidence="8" type="ORF">H9Q16_14055</name>
</gene>
<comment type="function">
    <text evidence="1">Required for bacteriochlorophyll biosynthesis. Directly involved in the assembly of both the B875 and B800-850 pigment-protein complexes.</text>
</comment>
<evidence type="ECO:0000256" key="1">
    <source>
        <dbReference type="ARBA" id="ARBA00003128"/>
    </source>
</evidence>
<keyword evidence="7" id="KW-0472">Membrane</keyword>
<feature type="region of interest" description="Disordered" evidence="6">
    <location>
        <begin position="1"/>
        <end position="21"/>
    </location>
</feature>
<name>A0A927D8A4_9RHOB</name>
<sequence>MTDISHQIDMEMDTPRARRRQDAHRREYIVYFAVIFIATLPMAFLTWGLKAARQMRLPKKGPIKSAWSQAGIITPMIFTA</sequence>
<keyword evidence="7" id="KW-1133">Transmembrane helix</keyword>
<evidence type="ECO:0000256" key="4">
    <source>
        <dbReference type="ARBA" id="ARBA00023171"/>
    </source>
</evidence>
<comment type="similarity">
    <text evidence="2">Belongs to the PufQ family.</text>
</comment>
<comment type="caution">
    <text evidence="8">The sequence shown here is derived from an EMBL/GenBank/DDBJ whole genome shotgun (WGS) entry which is preliminary data.</text>
</comment>
<dbReference type="AlphaFoldDB" id="A0A927D8A4"/>
<keyword evidence="9" id="KW-1185">Reference proteome</keyword>
<protein>
    <submittedName>
        <fullName evidence="8">Protein pufQ</fullName>
    </submittedName>
</protein>
<dbReference type="GO" id="GO:0030494">
    <property type="term" value="P:bacteriochlorophyll biosynthetic process"/>
    <property type="evidence" value="ECO:0007669"/>
    <property type="project" value="UniProtKB-KW"/>
</dbReference>
<evidence type="ECO:0000256" key="3">
    <source>
        <dbReference type="ARBA" id="ARBA00022531"/>
    </source>
</evidence>
<feature type="transmembrane region" description="Helical" evidence="7">
    <location>
        <begin position="28"/>
        <end position="49"/>
    </location>
</feature>
<proteinExistence type="inferred from homology"/>
<organism evidence="8 9">
    <name type="scientific">Sulfitobacter aestuariivivens</name>
    <dbReference type="NCBI Taxonomy" id="2766981"/>
    <lineage>
        <taxon>Bacteria</taxon>
        <taxon>Pseudomonadati</taxon>
        <taxon>Pseudomonadota</taxon>
        <taxon>Alphaproteobacteria</taxon>
        <taxon>Rhodobacterales</taxon>
        <taxon>Roseobacteraceae</taxon>
        <taxon>Sulfitobacter</taxon>
    </lineage>
</organism>
<accession>A0A927D8A4</accession>
<evidence type="ECO:0000256" key="7">
    <source>
        <dbReference type="SAM" id="Phobius"/>
    </source>
</evidence>
<feature type="compositionally biased region" description="Basic and acidic residues" evidence="6">
    <location>
        <begin position="1"/>
        <end position="16"/>
    </location>
</feature>
<keyword evidence="4" id="KW-0149">Chlorophyll biosynthesis</keyword>
<dbReference type="EMBL" id="JACTAG010000002">
    <property type="protein sequence ID" value="MBD3665052.1"/>
    <property type="molecule type" value="Genomic_DNA"/>
</dbReference>
<evidence type="ECO:0000313" key="8">
    <source>
        <dbReference type="EMBL" id="MBD3665052.1"/>
    </source>
</evidence>
<dbReference type="GO" id="GO:0015979">
    <property type="term" value="P:photosynthesis"/>
    <property type="evidence" value="ECO:0007669"/>
    <property type="project" value="UniProtKB-KW"/>
</dbReference>
<dbReference type="Pfam" id="PF05398">
    <property type="entry name" value="PufQ"/>
    <property type="match status" value="1"/>
</dbReference>
<evidence type="ECO:0000256" key="5">
    <source>
        <dbReference type="ARBA" id="ARBA00023181"/>
    </source>
</evidence>
<evidence type="ECO:0000256" key="6">
    <source>
        <dbReference type="SAM" id="MobiDB-lite"/>
    </source>
</evidence>
<dbReference type="InterPro" id="IPR008800">
    <property type="entry name" value="PufQ_cyt-su"/>
</dbReference>
<evidence type="ECO:0000313" key="9">
    <source>
        <dbReference type="Proteomes" id="UP000635142"/>
    </source>
</evidence>
<keyword evidence="5" id="KW-0077">Bacteriochlorophyll biosynthesis</keyword>